<keyword evidence="2" id="KW-0812">Transmembrane</keyword>
<keyword evidence="2" id="KW-1133">Transmembrane helix</keyword>
<feature type="region of interest" description="Disordered" evidence="1">
    <location>
        <begin position="450"/>
        <end position="485"/>
    </location>
</feature>
<gene>
    <name evidence="4" type="ORF">BDV96DRAFT_653861</name>
</gene>
<name>A0A6A5YM81_9PLEO</name>
<feature type="region of interest" description="Disordered" evidence="1">
    <location>
        <begin position="359"/>
        <end position="436"/>
    </location>
</feature>
<keyword evidence="2" id="KW-0472">Membrane</keyword>
<proteinExistence type="predicted"/>
<dbReference type="AlphaFoldDB" id="A0A6A5YM81"/>
<accession>A0A6A5YM81</accession>
<feature type="region of interest" description="Disordered" evidence="1">
    <location>
        <begin position="319"/>
        <end position="342"/>
    </location>
</feature>
<organism evidence="4 5">
    <name type="scientific">Lophiotrema nucula</name>
    <dbReference type="NCBI Taxonomy" id="690887"/>
    <lineage>
        <taxon>Eukaryota</taxon>
        <taxon>Fungi</taxon>
        <taxon>Dikarya</taxon>
        <taxon>Ascomycota</taxon>
        <taxon>Pezizomycotina</taxon>
        <taxon>Dothideomycetes</taxon>
        <taxon>Pleosporomycetidae</taxon>
        <taxon>Pleosporales</taxon>
        <taxon>Lophiotremataceae</taxon>
        <taxon>Lophiotrema</taxon>
    </lineage>
</organism>
<dbReference type="OrthoDB" id="5419608at2759"/>
<evidence type="ECO:0000313" key="4">
    <source>
        <dbReference type="EMBL" id="KAF2107268.1"/>
    </source>
</evidence>
<feature type="region of interest" description="Disordered" evidence="1">
    <location>
        <begin position="267"/>
        <end position="305"/>
    </location>
</feature>
<evidence type="ECO:0000256" key="2">
    <source>
        <dbReference type="SAM" id="Phobius"/>
    </source>
</evidence>
<feature type="compositionally biased region" description="Polar residues" evidence="1">
    <location>
        <begin position="148"/>
        <end position="182"/>
    </location>
</feature>
<evidence type="ECO:0000256" key="3">
    <source>
        <dbReference type="SAM" id="SignalP"/>
    </source>
</evidence>
<feature type="compositionally biased region" description="Low complexity" evidence="1">
    <location>
        <begin position="183"/>
        <end position="201"/>
    </location>
</feature>
<reference evidence="4" key="1">
    <citation type="journal article" date="2020" name="Stud. Mycol.">
        <title>101 Dothideomycetes genomes: a test case for predicting lifestyles and emergence of pathogens.</title>
        <authorList>
            <person name="Haridas S."/>
            <person name="Albert R."/>
            <person name="Binder M."/>
            <person name="Bloem J."/>
            <person name="Labutti K."/>
            <person name="Salamov A."/>
            <person name="Andreopoulos B."/>
            <person name="Baker S."/>
            <person name="Barry K."/>
            <person name="Bills G."/>
            <person name="Bluhm B."/>
            <person name="Cannon C."/>
            <person name="Castanera R."/>
            <person name="Culley D."/>
            <person name="Daum C."/>
            <person name="Ezra D."/>
            <person name="Gonzalez J."/>
            <person name="Henrissat B."/>
            <person name="Kuo A."/>
            <person name="Liang C."/>
            <person name="Lipzen A."/>
            <person name="Lutzoni F."/>
            <person name="Magnuson J."/>
            <person name="Mondo S."/>
            <person name="Nolan M."/>
            <person name="Ohm R."/>
            <person name="Pangilinan J."/>
            <person name="Park H.-J."/>
            <person name="Ramirez L."/>
            <person name="Alfaro M."/>
            <person name="Sun H."/>
            <person name="Tritt A."/>
            <person name="Yoshinaga Y."/>
            <person name="Zwiers L.-H."/>
            <person name="Turgeon B."/>
            <person name="Goodwin S."/>
            <person name="Spatafora J."/>
            <person name="Crous P."/>
            <person name="Grigoriev I."/>
        </authorList>
    </citation>
    <scope>NUCLEOTIDE SEQUENCE</scope>
    <source>
        <strain evidence="4">CBS 627.86</strain>
    </source>
</reference>
<keyword evidence="3" id="KW-0732">Signal</keyword>
<protein>
    <recommendedName>
        <fullName evidence="6">Mid2 domain-containing protein</fullName>
    </recommendedName>
</protein>
<dbReference type="EMBL" id="ML977355">
    <property type="protein sequence ID" value="KAF2107268.1"/>
    <property type="molecule type" value="Genomic_DNA"/>
</dbReference>
<feature type="compositionally biased region" description="Polar residues" evidence="1">
    <location>
        <begin position="328"/>
        <end position="342"/>
    </location>
</feature>
<feature type="region of interest" description="Disordered" evidence="1">
    <location>
        <begin position="121"/>
        <end position="229"/>
    </location>
</feature>
<evidence type="ECO:0000313" key="5">
    <source>
        <dbReference type="Proteomes" id="UP000799770"/>
    </source>
</evidence>
<feature type="compositionally biased region" description="Low complexity" evidence="1">
    <location>
        <begin position="210"/>
        <end position="226"/>
    </location>
</feature>
<dbReference type="Proteomes" id="UP000799770">
    <property type="component" value="Unassembled WGS sequence"/>
</dbReference>
<feature type="chain" id="PRO_5025477109" description="Mid2 domain-containing protein" evidence="3">
    <location>
        <begin position="18"/>
        <end position="551"/>
    </location>
</feature>
<feature type="compositionally biased region" description="Polar residues" evidence="1">
    <location>
        <begin position="450"/>
        <end position="469"/>
    </location>
</feature>
<evidence type="ECO:0008006" key="6">
    <source>
        <dbReference type="Google" id="ProtNLM"/>
    </source>
</evidence>
<feature type="signal peptide" evidence="3">
    <location>
        <begin position="1"/>
        <end position="17"/>
    </location>
</feature>
<feature type="compositionally biased region" description="Low complexity" evidence="1">
    <location>
        <begin position="134"/>
        <end position="147"/>
    </location>
</feature>
<feature type="transmembrane region" description="Helical" evidence="2">
    <location>
        <begin position="236"/>
        <end position="260"/>
    </location>
</feature>
<evidence type="ECO:0000256" key="1">
    <source>
        <dbReference type="SAM" id="MobiDB-lite"/>
    </source>
</evidence>
<sequence>MHSLRYMSLVLAVGASAVVLPPAITPAPALVEERDGPDAASLALVLITAVPEEIREVAATNINAASSILWSEFLGGNRPSWFTDLPEDIQNYLINTFGPKTAAPSALPTIPSIFPSLTESAASSTFDDGQWHPSSSAGSSQASSASSPTSQNAETNSVSSNTESQQSTATDSAGSTRTTETGSISQTSSASRSSRSNLATSGLTFSTQKTAPSASSTEAPAPTSAEQGGLTRNQKIGIGLGVPLGIAGAAALLFACCFLLKRRQRKSVDGSVPPSSPGFIPRFSFQEKTNHNDIEQRPLTRRSENYHQDWSNSAWDDDVIESTPDHPLTQNNIQHQQWPVSHQQPAFAPVLAPLLHTHSSNKARGKRTSYSSLHSVAEVSEPDEVESPVLGRDLTPRNSPPRQSAARRPSVTIPPIPEAAQIKRKPIGSPPTQSPAAEIASQTLLKQTMGHQNHNPNRYGNQTSVTAASPVSPAEKHSSRNPFSNNYSYVEDYGPEYHGGYVDAVENGMFGGHTSLSRYPEPKNSKTEWPLRNSLRHKRTRSPMWDRVYDG</sequence>
<feature type="compositionally biased region" description="Basic and acidic residues" evidence="1">
    <location>
        <begin position="288"/>
        <end position="305"/>
    </location>
</feature>
<keyword evidence="5" id="KW-1185">Reference proteome</keyword>
<feature type="region of interest" description="Disordered" evidence="1">
    <location>
        <begin position="515"/>
        <end position="535"/>
    </location>
</feature>